<organism evidence="2 3">
    <name type="scientific">Thermohalobaculum xanthum</name>
    <dbReference type="NCBI Taxonomy" id="2753746"/>
    <lineage>
        <taxon>Bacteria</taxon>
        <taxon>Pseudomonadati</taxon>
        <taxon>Pseudomonadota</taxon>
        <taxon>Alphaproteobacteria</taxon>
        <taxon>Rhodobacterales</taxon>
        <taxon>Paracoccaceae</taxon>
        <taxon>Thermohalobaculum</taxon>
    </lineage>
</organism>
<keyword evidence="3" id="KW-1185">Reference proteome</keyword>
<protein>
    <submittedName>
        <fullName evidence="2">Tetratricopeptide repeat protein</fullName>
    </submittedName>
</protein>
<dbReference type="Gene3D" id="1.25.40.10">
    <property type="entry name" value="Tetratricopeptide repeat domain"/>
    <property type="match status" value="1"/>
</dbReference>
<dbReference type="Proteomes" id="UP000655420">
    <property type="component" value="Unassembled WGS sequence"/>
</dbReference>
<dbReference type="InterPro" id="IPR050697">
    <property type="entry name" value="Adenylyl/Guanylyl_Cyclase_3/4"/>
</dbReference>
<dbReference type="GO" id="GO:0035556">
    <property type="term" value="P:intracellular signal transduction"/>
    <property type="evidence" value="ECO:0007669"/>
    <property type="project" value="InterPro"/>
</dbReference>
<feature type="domain" description="Guanylate cyclase" evidence="1">
    <location>
        <begin position="11"/>
        <end position="123"/>
    </location>
</feature>
<dbReference type="PANTHER" id="PTHR43081:SF19">
    <property type="entry name" value="PH-SENSITIVE ADENYLATE CYCLASE RV1264"/>
    <property type="match status" value="1"/>
</dbReference>
<dbReference type="Gene3D" id="3.30.70.1230">
    <property type="entry name" value="Nucleotide cyclase"/>
    <property type="match status" value="1"/>
</dbReference>
<proteinExistence type="predicted"/>
<sequence>MSERFQRSLAAIVAADVVGYSRLVGTDEEGTLAALRAVRRDVVAPLLADHGGRVANTAGDSLLIEFPSGVGAVRFALCLQRAMADRVAAGGALRFRVGVNVGDVVRDGEDLLGDGVNIAARLEAIAEPGGIALAEDAHRLLGENRDIRWRDGGVQRLKNIARPVRVFRWLPDDDAGSLAADGAGRGPAIGADKPSIAVLPFEPVGADPDQAIFCDGLTEDIITMLSKLDGLRVVARASSFALRDRQLDPRDAARELGVRHVLHGSVRKSGNRLRISAQLVDAADGSTLWAERYDRTMDDIFAIQDEITLVVATEMQVCLTDGEQARLRYVTTSNVAAWTLWAKGLAHLRSAVTREGMGPAREYWERALALDPDSAALNAMLGFMHALDARFGWWEERPVALGKARAYAERALDLDQKNADAHMALSLAGLFEGRFDEAVTAARRAVALAPGSADTADVASFVLTPCGFPDEAIALSRRAMSLSPHHPPVYFGQLGNACHHAGRIEEAIAAFEQYEARSPGFGLVDLVIIHQQSGRAEEARACARRLLDARPGFTVEAWSRTQFRRDQERLARDLDALREAGVPSG</sequence>
<dbReference type="Pfam" id="PF00211">
    <property type="entry name" value="Guanylate_cyc"/>
    <property type="match status" value="1"/>
</dbReference>
<dbReference type="InterPro" id="IPR029787">
    <property type="entry name" value="Nucleotide_cyclase"/>
</dbReference>
<dbReference type="EMBL" id="JAEHHL010000001">
    <property type="protein sequence ID" value="MBK0397593.1"/>
    <property type="molecule type" value="Genomic_DNA"/>
</dbReference>
<reference evidence="2" key="1">
    <citation type="submission" date="2020-12" db="EMBL/GenBank/DDBJ databases">
        <title>Bacterial taxonomy.</title>
        <authorList>
            <person name="Pan X."/>
        </authorList>
    </citation>
    <scope>NUCLEOTIDE SEQUENCE</scope>
    <source>
        <strain evidence="2">M0105</strain>
    </source>
</reference>
<evidence type="ECO:0000313" key="3">
    <source>
        <dbReference type="Proteomes" id="UP000655420"/>
    </source>
</evidence>
<dbReference type="Pfam" id="PF13432">
    <property type="entry name" value="TPR_16"/>
    <property type="match status" value="2"/>
</dbReference>
<comment type="caution">
    <text evidence="2">The sequence shown here is derived from an EMBL/GenBank/DDBJ whole genome shotgun (WGS) entry which is preliminary data.</text>
</comment>
<dbReference type="PROSITE" id="PS50125">
    <property type="entry name" value="GUANYLATE_CYCLASE_2"/>
    <property type="match status" value="1"/>
</dbReference>
<dbReference type="SMART" id="SM00028">
    <property type="entry name" value="TPR"/>
    <property type="match status" value="3"/>
</dbReference>
<name>A0A8J7M3R6_9RHOB</name>
<dbReference type="AlphaFoldDB" id="A0A8J7M3R6"/>
<evidence type="ECO:0000259" key="1">
    <source>
        <dbReference type="PROSITE" id="PS50125"/>
    </source>
</evidence>
<dbReference type="SUPFAM" id="SSF55073">
    <property type="entry name" value="Nucleotide cyclase"/>
    <property type="match status" value="1"/>
</dbReference>
<dbReference type="CDD" id="cd07302">
    <property type="entry name" value="CHD"/>
    <property type="match status" value="1"/>
</dbReference>
<dbReference type="InterPro" id="IPR001054">
    <property type="entry name" value="A/G_cyclase"/>
</dbReference>
<dbReference type="GO" id="GO:0004016">
    <property type="term" value="F:adenylate cyclase activity"/>
    <property type="evidence" value="ECO:0007669"/>
    <property type="project" value="UniProtKB-ARBA"/>
</dbReference>
<dbReference type="InterPro" id="IPR011990">
    <property type="entry name" value="TPR-like_helical_dom_sf"/>
</dbReference>
<dbReference type="GO" id="GO:0006171">
    <property type="term" value="P:cAMP biosynthetic process"/>
    <property type="evidence" value="ECO:0007669"/>
    <property type="project" value="TreeGrafter"/>
</dbReference>
<dbReference type="PANTHER" id="PTHR43081">
    <property type="entry name" value="ADENYLATE CYCLASE, TERMINAL-DIFFERENTIATION SPECIFIC-RELATED"/>
    <property type="match status" value="1"/>
</dbReference>
<evidence type="ECO:0000313" key="2">
    <source>
        <dbReference type="EMBL" id="MBK0397593.1"/>
    </source>
</evidence>
<dbReference type="SUPFAM" id="SSF48452">
    <property type="entry name" value="TPR-like"/>
    <property type="match status" value="1"/>
</dbReference>
<dbReference type="RefSeq" id="WP_200605527.1">
    <property type="nucleotide sequence ID" value="NZ_JAEHHL010000001.1"/>
</dbReference>
<gene>
    <name evidence="2" type="ORF">H0I76_00185</name>
</gene>
<dbReference type="InterPro" id="IPR019734">
    <property type="entry name" value="TPR_rpt"/>
</dbReference>
<accession>A0A8J7M3R6</accession>
<dbReference type="Gene3D" id="3.40.50.10070">
    <property type="entry name" value="TolB, N-terminal domain"/>
    <property type="match status" value="1"/>
</dbReference>